<dbReference type="InterPro" id="IPR043593">
    <property type="entry name" value="ASAP"/>
</dbReference>
<dbReference type="PANTHER" id="PTHR45854:SF2">
    <property type="entry name" value="ARF-GAP WITH SH3 DOMAIN, ANK REPEAT AND PH DOMAIN-CONTAINING PROTEIN 1"/>
    <property type="match status" value="1"/>
</dbReference>
<keyword evidence="2" id="KW-1185">Reference proteome</keyword>
<proteinExistence type="predicted"/>
<dbReference type="InterPro" id="IPR027267">
    <property type="entry name" value="AH/BAR_dom_sf"/>
</dbReference>
<name>A0ABV0N979_9TELE</name>
<reference evidence="1 2" key="1">
    <citation type="submission" date="2021-06" db="EMBL/GenBank/DDBJ databases">
        <authorList>
            <person name="Palmer J.M."/>
        </authorList>
    </citation>
    <scope>NUCLEOTIDE SEQUENCE [LARGE SCALE GENOMIC DNA]</scope>
    <source>
        <strain evidence="1 2">GA_2019</strain>
        <tissue evidence="1">Muscle</tissue>
    </source>
</reference>
<dbReference type="Proteomes" id="UP001476798">
    <property type="component" value="Unassembled WGS sequence"/>
</dbReference>
<organism evidence="1 2">
    <name type="scientific">Goodea atripinnis</name>
    <dbReference type="NCBI Taxonomy" id="208336"/>
    <lineage>
        <taxon>Eukaryota</taxon>
        <taxon>Metazoa</taxon>
        <taxon>Chordata</taxon>
        <taxon>Craniata</taxon>
        <taxon>Vertebrata</taxon>
        <taxon>Euteleostomi</taxon>
        <taxon>Actinopterygii</taxon>
        <taxon>Neopterygii</taxon>
        <taxon>Teleostei</taxon>
        <taxon>Neoteleostei</taxon>
        <taxon>Acanthomorphata</taxon>
        <taxon>Ovalentaria</taxon>
        <taxon>Atherinomorphae</taxon>
        <taxon>Cyprinodontiformes</taxon>
        <taxon>Goodeidae</taxon>
        <taxon>Goodea</taxon>
    </lineage>
</organism>
<gene>
    <name evidence="1" type="ORF">GOODEAATRI_000945</name>
</gene>
<dbReference type="SUPFAM" id="SSF103657">
    <property type="entry name" value="BAR/IMD domain-like"/>
    <property type="match status" value="1"/>
</dbReference>
<evidence type="ECO:0000313" key="1">
    <source>
        <dbReference type="EMBL" id="MEQ2167128.1"/>
    </source>
</evidence>
<accession>A0ABV0N979</accession>
<comment type="caution">
    <text evidence="1">The sequence shown here is derived from an EMBL/GenBank/DDBJ whole genome shotgun (WGS) entry which is preliminary data.</text>
</comment>
<dbReference type="EMBL" id="JAHRIO010030013">
    <property type="protein sequence ID" value="MEQ2167128.1"/>
    <property type="molecule type" value="Genomic_DNA"/>
</dbReference>
<sequence>HVQYEENYAQALDKFGSNFISRDNPDLGTPFVKFSSLTKELSALLKNLFDSYLQQCIELSDFDSCTLRAAGTTNEYRRLTACPGCVRGILLTDLTRYPASSSLGIYENCVARSKKRCESLQEEMEVLASSRLVKD</sequence>
<dbReference type="PANTHER" id="PTHR45854">
    <property type="entry name" value="ASAP FAMILY MEMBER"/>
    <property type="match status" value="1"/>
</dbReference>
<protein>
    <submittedName>
        <fullName evidence="1">Uncharacterized protein</fullName>
    </submittedName>
</protein>
<feature type="non-terminal residue" evidence="1">
    <location>
        <position position="1"/>
    </location>
</feature>
<dbReference type="Gene3D" id="1.20.1270.60">
    <property type="entry name" value="Arfaptin homology (AH) domain/BAR domain"/>
    <property type="match status" value="1"/>
</dbReference>
<evidence type="ECO:0000313" key="2">
    <source>
        <dbReference type="Proteomes" id="UP001476798"/>
    </source>
</evidence>